<dbReference type="Proteomes" id="UP000004995">
    <property type="component" value="Unassembled WGS sequence"/>
</dbReference>
<reference evidence="7" key="1">
    <citation type="journal article" date="2012" name="Nat. Biotechnol.">
        <title>Reference genome sequence of the model plant Setaria.</title>
        <authorList>
            <person name="Bennetzen J.L."/>
            <person name="Schmutz J."/>
            <person name="Wang H."/>
            <person name="Percifield R."/>
            <person name="Hawkins J."/>
            <person name="Pontaroli A.C."/>
            <person name="Estep M."/>
            <person name="Feng L."/>
            <person name="Vaughn J.N."/>
            <person name="Grimwood J."/>
            <person name="Jenkins J."/>
            <person name="Barry K."/>
            <person name="Lindquist E."/>
            <person name="Hellsten U."/>
            <person name="Deshpande S."/>
            <person name="Wang X."/>
            <person name="Wu X."/>
            <person name="Mitros T."/>
            <person name="Triplett J."/>
            <person name="Yang X."/>
            <person name="Ye C.Y."/>
            <person name="Mauro-Herrera M."/>
            <person name="Wang L."/>
            <person name="Li P."/>
            <person name="Sharma M."/>
            <person name="Sharma R."/>
            <person name="Ronald P.C."/>
            <person name="Panaud O."/>
            <person name="Kellogg E.A."/>
            <person name="Brutnell T.P."/>
            <person name="Doust A.N."/>
            <person name="Tuskan G.A."/>
            <person name="Rokhsar D."/>
            <person name="Devos K.M."/>
        </authorList>
    </citation>
    <scope>NUCLEOTIDE SEQUENCE [LARGE SCALE GENOMIC DNA]</scope>
    <source>
        <strain evidence="7">cv. Yugu1</strain>
    </source>
</reference>
<evidence type="ECO:0000256" key="4">
    <source>
        <dbReference type="ARBA" id="ARBA00023180"/>
    </source>
</evidence>
<organism evidence="6 7">
    <name type="scientific">Setaria italica</name>
    <name type="common">Foxtail millet</name>
    <name type="synonym">Panicum italicum</name>
    <dbReference type="NCBI Taxonomy" id="4555"/>
    <lineage>
        <taxon>Eukaryota</taxon>
        <taxon>Viridiplantae</taxon>
        <taxon>Streptophyta</taxon>
        <taxon>Embryophyta</taxon>
        <taxon>Tracheophyta</taxon>
        <taxon>Spermatophyta</taxon>
        <taxon>Magnoliopsida</taxon>
        <taxon>Liliopsida</taxon>
        <taxon>Poales</taxon>
        <taxon>Poaceae</taxon>
        <taxon>PACMAD clade</taxon>
        <taxon>Panicoideae</taxon>
        <taxon>Panicodae</taxon>
        <taxon>Paniceae</taxon>
        <taxon>Cenchrinae</taxon>
        <taxon>Setaria</taxon>
    </lineage>
</organism>
<dbReference type="PANTHER" id="PTHR33044">
    <property type="entry name" value="BIFUNCTIONAL INHIBITOR/LIPID-TRANSFER PROTEIN/SEED STORAGE 2S ALBUMIN SUPERFAMILY PROTEIN-RELATED"/>
    <property type="match status" value="1"/>
</dbReference>
<dbReference type="Pfam" id="PF14368">
    <property type="entry name" value="LTP_2"/>
    <property type="match status" value="1"/>
</dbReference>
<dbReference type="SUPFAM" id="SSF47699">
    <property type="entry name" value="Bifunctional inhibitor/lipid-transfer protein/seed storage 2S albumin"/>
    <property type="match status" value="1"/>
</dbReference>
<dbReference type="EnsemblPlants" id="KQL22825">
    <property type="protein sequence ID" value="KQL22825"/>
    <property type="gene ID" value="SETIT_033056mg"/>
</dbReference>
<dbReference type="InterPro" id="IPR043325">
    <property type="entry name" value="LTSS"/>
</dbReference>
<accession>A0A0Q3QYB5</accession>
<keyword evidence="7" id="KW-1185">Reference proteome</keyword>
<evidence type="ECO:0000256" key="3">
    <source>
        <dbReference type="ARBA" id="ARBA00023157"/>
    </source>
</evidence>
<dbReference type="Gramene" id="KQL22825">
    <property type="protein sequence ID" value="KQL22825"/>
    <property type="gene ID" value="SETIT_033056mg"/>
</dbReference>
<sequence length="132" mass="13635">PTECLTPLIGMMPCMNYLTNLTVLAPPVECCDGLKSIIRNAPICLCHGMTGDMNDLMPVPIDPVRMIILPLACGAMLPLQTLFSCNIEAARARSGAAAVASGWVAVAEAGAARAARAKAAWLGLGWGGVGTL</sequence>
<dbReference type="Gene3D" id="1.10.110.10">
    <property type="entry name" value="Plant lipid-transfer and hydrophobic proteins"/>
    <property type="match status" value="1"/>
</dbReference>
<keyword evidence="4" id="KW-0325">Glycoprotein</keyword>
<evidence type="ECO:0000256" key="1">
    <source>
        <dbReference type="ARBA" id="ARBA00009748"/>
    </source>
</evidence>
<dbReference type="AlphaFoldDB" id="A0A0Q3QYB5"/>
<feature type="domain" description="Bifunctional inhibitor/plant lipid transfer protein/seed storage helical" evidence="5">
    <location>
        <begin position="3"/>
        <end position="78"/>
    </location>
</feature>
<dbReference type="STRING" id="4555.A0A0Q3QYB5"/>
<keyword evidence="2" id="KW-0732">Signal</keyword>
<protein>
    <recommendedName>
        <fullName evidence="5">Bifunctional inhibitor/plant lipid transfer protein/seed storage helical domain-containing protein</fullName>
    </recommendedName>
</protein>
<evidence type="ECO:0000256" key="2">
    <source>
        <dbReference type="ARBA" id="ARBA00022729"/>
    </source>
</evidence>
<keyword evidence="3" id="KW-1015">Disulfide bond</keyword>
<name>A0A0Q3QYB5_SETIT</name>
<comment type="similarity">
    <text evidence="1">Belongs to the plant LTP family.</text>
</comment>
<dbReference type="InterPro" id="IPR016140">
    <property type="entry name" value="Bifunc_inhib/LTP/seed_store"/>
</dbReference>
<evidence type="ECO:0000313" key="7">
    <source>
        <dbReference type="Proteomes" id="UP000004995"/>
    </source>
</evidence>
<reference evidence="6" key="2">
    <citation type="submission" date="2018-08" db="UniProtKB">
        <authorList>
            <consortium name="EnsemblPlants"/>
        </authorList>
    </citation>
    <scope>IDENTIFICATION</scope>
    <source>
        <strain evidence="6">Yugu1</strain>
    </source>
</reference>
<dbReference type="eggNOG" id="ENOG502T1Y5">
    <property type="taxonomic scope" value="Eukaryota"/>
</dbReference>
<dbReference type="EMBL" id="AGNK02000726">
    <property type="status" value="NOT_ANNOTATED_CDS"/>
    <property type="molecule type" value="Genomic_DNA"/>
</dbReference>
<dbReference type="FunCoup" id="A0A0Q3QYB5">
    <property type="interactions" value="851"/>
</dbReference>
<dbReference type="InterPro" id="IPR036312">
    <property type="entry name" value="Bifun_inhib/LTP/seed_sf"/>
</dbReference>
<evidence type="ECO:0000313" key="6">
    <source>
        <dbReference type="EnsemblPlants" id="KQL22825"/>
    </source>
</evidence>
<dbReference type="InParanoid" id="A0A0Q3QYB5"/>
<evidence type="ECO:0000259" key="5">
    <source>
        <dbReference type="Pfam" id="PF14368"/>
    </source>
</evidence>
<proteinExistence type="inferred from homology"/>
<dbReference type="CDD" id="cd00010">
    <property type="entry name" value="AAI_LTSS"/>
    <property type="match status" value="1"/>
</dbReference>